<dbReference type="EMBL" id="MWQO01000084">
    <property type="protein sequence ID" value="THD06378.1"/>
    <property type="molecule type" value="Genomic_DNA"/>
</dbReference>
<reference evidence="2 3" key="1">
    <citation type="submission" date="2017-02" db="EMBL/GenBank/DDBJ databases">
        <title>Whole genome sequencing of Metallibacterium scheffleri DSM 24874 (T).</title>
        <authorList>
            <person name="Kumar S."/>
            <person name="Patil P."/>
            <person name="Patil P.B."/>
        </authorList>
    </citation>
    <scope>NUCLEOTIDE SEQUENCE [LARGE SCALE GENOMIC DNA]</scope>
    <source>
        <strain evidence="2 3">DSM 24874</strain>
    </source>
</reference>
<feature type="transmembrane region" description="Helical" evidence="1">
    <location>
        <begin position="39"/>
        <end position="61"/>
    </location>
</feature>
<keyword evidence="1" id="KW-0472">Membrane</keyword>
<feature type="non-terminal residue" evidence="2">
    <location>
        <position position="91"/>
    </location>
</feature>
<gene>
    <name evidence="2" type="ORF">B1806_16075</name>
</gene>
<keyword evidence="1" id="KW-0812">Transmembrane</keyword>
<accession>A0A4S3KDQ4</accession>
<keyword evidence="1" id="KW-1133">Transmembrane helix</keyword>
<dbReference type="InterPro" id="IPR036938">
    <property type="entry name" value="PAP2/HPO_sf"/>
</dbReference>
<dbReference type="STRING" id="993689.GCA_002077135_02790"/>
<sequence>MDLHAWWWRITALGDSAVLLPIALLLAAWLLLRGGTRAVGWWWLGVLCVDVGVVALSKLLYMGWGLHPHEAPGVLTQAAHDDPRLTRLGAF</sequence>
<feature type="transmembrane region" description="Helical" evidence="1">
    <location>
        <begin position="6"/>
        <end position="32"/>
    </location>
</feature>
<dbReference type="Proteomes" id="UP000307749">
    <property type="component" value="Unassembled WGS sequence"/>
</dbReference>
<protein>
    <submittedName>
        <fullName evidence="2">Uncharacterized protein</fullName>
    </submittedName>
</protein>
<comment type="caution">
    <text evidence="2">The sequence shown here is derived from an EMBL/GenBank/DDBJ whole genome shotgun (WGS) entry which is preliminary data.</text>
</comment>
<evidence type="ECO:0000313" key="2">
    <source>
        <dbReference type="EMBL" id="THD06378.1"/>
    </source>
</evidence>
<evidence type="ECO:0000313" key="3">
    <source>
        <dbReference type="Proteomes" id="UP000307749"/>
    </source>
</evidence>
<keyword evidence="3" id="KW-1185">Reference proteome</keyword>
<evidence type="ECO:0000256" key="1">
    <source>
        <dbReference type="SAM" id="Phobius"/>
    </source>
</evidence>
<name>A0A4S3KDQ4_9GAMM</name>
<dbReference type="SUPFAM" id="SSF48317">
    <property type="entry name" value="Acid phosphatase/Vanadium-dependent haloperoxidase"/>
    <property type="match status" value="1"/>
</dbReference>
<proteinExistence type="predicted"/>
<organism evidence="2 3">
    <name type="scientific">Metallibacterium scheffleri</name>
    <dbReference type="NCBI Taxonomy" id="993689"/>
    <lineage>
        <taxon>Bacteria</taxon>
        <taxon>Pseudomonadati</taxon>
        <taxon>Pseudomonadota</taxon>
        <taxon>Gammaproteobacteria</taxon>
        <taxon>Lysobacterales</taxon>
        <taxon>Rhodanobacteraceae</taxon>
        <taxon>Metallibacterium</taxon>
    </lineage>
</organism>
<dbReference type="AlphaFoldDB" id="A0A4S3KDQ4"/>